<protein>
    <submittedName>
        <fullName evidence="1">Uncharacterized protein</fullName>
    </submittedName>
</protein>
<dbReference type="Proteomes" id="UP000178450">
    <property type="component" value="Unassembled WGS sequence"/>
</dbReference>
<gene>
    <name evidence="1" type="ORF">A2209_04090</name>
</gene>
<proteinExistence type="predicted"/>
<organism evidence="1 2">
    <name type="scientific">Candidatus Roizmanbacteria bacterium RIFOXYA1_FULL_41_12</name>
    <dbReference type="NCBI Taxonomy" id="1802082"/>
    <lineage>
        <taxon>Bacteria</taxon>
        <taxon>Candidatus Roizmaniibacteriota</taxon>
    </lineage>
</organism>
<accession>A0A1F7KAH2</accession>
<evidence type="ECO:0000313" key="2">
    <source>
        <dbReference type="Proteomes" id="UP000178450"/>
    </source>
</evidence>
<reference evidence="1 2" key="1">
    <citation type="journal article" date="2016" name="Nat. Commun.">
        <title>Thousands of microbial genomes shed light on interconnected biogeochemical processes in an aquifer system.</title>
        <authorList>
            <person name="Anantharaman K."/>
            <person name="Brown C.T."/>
            <person name="Hug L.A."/>
            <person name="Sharon I."/>
            <person name="Castelle C.J."/>
            <person name="Probst A.J."/>
            <person name="Thomas B.C."/>
            <person name="Singh A."/>
            <person name="Wilkins M.J."/>
            <person name="Karaoz U."/>
            <person name="Brodie E.L."/>
            <person name="Williams K.H."/>
            <person name="Hubbard S.S."/>
            <person name="Banfield J.F."/>
        </authorList>
    </citation>
    <scope>NUCLEOTIDE SEQUENCE [LARGE SCALE GENOMIC DNA]</scope>
</reference>
<dbReference type="EMBL" id="MGBG01000013">
    <property type="protein sequence ID" value="OGK64854.1"/>
    <property type="molecule type" value="Genomic_DNA"/>
</dbReference>
<sequence>MPAIREQLATIGSRNKRVNVRPPSPEVLGLIGDYPRLFDRESLFCAQTPVNFLGAMIVEVLKPELKQIISSAKYDLKQIHKLESPVRLLTDVSILLPSTNASLTVPYVLHKTGCGLNAGVVLTGNLAGVVINTHSVEEGKSRPLKVERIWNDEVLAKMSFSDPHFLTNLRLLNFFRNFNDSCRQDRTTLPFIEYLINDSYQLLKKTYRYTTQAFFALCQDILPREVSKQMSYSDFHFTRSRLY</sequence>
<evidence type="ECO:0000313" key="1">
    <source>
        <dbReference type="EMBL" id="OGK64854.1"/>
    </source>
</evidence>
<dbReference type="AlphaFoldDB" id="A0A1F7KAH2"/>
<name>A0A1F7KAH2_9BACT</name>
<comment type="caution">
    <text evidence="1">The sequence shown here is derived from an EMBL/GenBank/DDBJ whole genome shotgun (WGS) entry which is preliminary data.</text>
</comment>